<gene>
    <name evidence="2" type="ORF">P171DRAFT_480151</name>
</gene>
<dbReference type="OrthoDB" id="3794887at2759"/>
<sequence length="326" mass="36532">MATPRILLSSANSPDVNNWIPPSYAQDHAKLVCAAKELFIQEFSGDDWDVHFHLAALDIGATTCTARLVPHFWNRGDYFTHEFTMTDELYLYAHFEPKVGADSGCPTFVQPAMDPVSFEAGIEMMGMQQNGESESLGPYFEGGPVQPLDLSFWNPVLTDMEVGKPQSELEKILKENSKSKAGSESGPESEPVRRRTRSSKPRYTTPIRDPTRYPTLPTSATPENYTKDRQMAMIDNTKDEFLTSGRTLESLSSNRVLSIARARLIAGKYGVIARKPCDSCKTRNKICRIFHPIMLTEAWHAAKRYTRKDSRCACCSNDCKPSCNAE</sequence>
<keyword evidence="3" id="KW-1185">Reference proteome</keyword>
<dbReference type="AlphaFoldDB" id="A0A9P4UIE3"/>
<evidence type="ECO:0000313" key="3">
    <source>
        <dbReference type="Proteomes" id="UP000799764"/>
    </source>
</evidence>
<comment type="caution">
    <text evidence="2">The sequence shown here is derived from an EMBL/GenBank/DDBJ whole genome shotgun (WGS) entry which is preliminary data.</text>
</comment>
<evidence type="ECO:0000313" key="2">
    <source>
        <dbReference type="EMBL" id="KAF2451115.1"/>
    </source>
</evidence>
<feature type="region of interest" description="Disordered" evidence="1">
    <location>
        <begin position="174"/>
        <end position="229"/>
    </location>
</feature>
<dbReference type="EMBL" id="MU001493">
    <property type="protein sequence ID" value="KAF2451115.1"/>
    <property type="molecule type" value="Genomic_DNA"/>
</dbReference>
<proteinExistence type="predicted"/>
<evidence type="ECO:0000256" key="1">
    <source>
        <dbReference type="SAM" id="MobiDB-lite"/>
    </source>
</evidence>
<dbReference type="Proteomes" id="UP000799764">
    <property type="component" value="Unassembled WGS sequence"/>
</dbReference>
<protein>
    <submittedName>
        <fullName evidence="2">Uncharacterized protein</fullName>
    </submittedName>
</protein>
<accession>A0A9P4UIE3</accession>
<organism evidence="2 3">
    <name type="scientific">Karstenula rhodostoma CBS 690.94</name>
    <dbReference type="NCBI Taxonomy" id="1392251"/>
    <lineage>
        <taxon>Eukaryota</taxon>
        <taxon>Fungi</taxon>
        <taxon>Dikarya</taxon>
        <taxon>Ascomycota</taxon>
        <taxon>Pezizomycotina</taxon>
        <taxon>Dothideomycetes</taxon>
        <taxon>Pleosporomycetidae</taxon>
        <taxon>Pleosporales</taxon>
        <taxon>Massarineae</taxon>
        <taxon>Didymosphaeriaceae</taxon>
        <taxon>Karstenula</taxon>
    </lineage>
</organism>
<reference evidence="2" key="1">
    <citation type="journal article" date="2020" name="Stud. Mycol.">
        <title>101 Dothideomycetes genomes: a test case for predicting lifestyles and emergence of pathogens.</title>
        <authorList>
            <person name="Haridas S."/>
            <person name="Albert R."/>
            <person name="Binder M."/>
            <person name="Bloem J."/>
            <person name="Labutti K."/>
            <person name="Salamov A."/>
            <person name="Andreopoulos B."/>
            <person name="Baker S."/>
            <person name="Barry K."/>
            <person name="Bills G."/>
            <person name="Bluhm B."/>
            <person name="Cannon C."/>
            <person name="Castanera R."/>
            <person name="Culley D."/>
            <person name="Daum C."/>
            <person name="Ezra D."/>
            <person name="Gonzalez J."/>
            <person name="Henrissat B."/>
            <person name="Kuo A."/>
            <person name="Liang C."/>
            <person name="Lipzen A."/>
            <person name="Lutzoni F."/>
            <person name="Magnuson J."/>
            <person name="Mondo S."/>
            <person name="Nolan M."/>
            <person name="Ohm R."/>
            <person name="Pangilinan J."/>
            <person name="Park H.-J."/>
            <person name="Ramirez L."/>
            <person name="Alfaro M."/>
            <person name="Sun H."/>
            <person name="Tritt A."/>
            <person name="Yoshinaga Y."/>
            <person name="Zwiers L.-H."/>
            <person name="Turgeon B."/>
            <person name="Goodwin S."/>
            <person name="Spatafora J."/>
            <person name="Crous P."/>
            <person name="Grigoriev I."/>
        </authorList>
    </citation>
    <scope>NUCLEOTIDE SEQUENCE</scope>
    <source>
        <strain evidence="2">CBS 690.94</strain>
    </source>
</reference>
<name>A0A9P4UIE3_9PLEO</name>